<evidence type="ECO:0000313" key="5">
    <source>
        <dbReference type="Proteomes" id="UP000218287"/>
    </source>
</evidence>
<dbReference type="PANTHER" id="PTHR44757">
    <property type="entry name" value="DIGUANYLATE CYCLASE DGCP"/>
    <property type="match status" value="1"/>
</dbReference>
<name>A0A1Z4GF02_9CYAN</name>
<dbReference type="InterPro" id="IPR052155">
    <property type="entry name" value="Biofilm_reg_signaling"/>
</dbReference>
<dbReference type="EMBL" id="AP018174">
    <property type="protein sequence ID" value="BAY16085.1"/>
    <property type="molecule type" value="Genomic_DNA"/>
</dbReference>
<dbReference type="SMART" id="SM00267">
    <property type="entry name" value="GGDEF"/>
    <property type="match status" value="1"/>
</dbReference>
<dbReference type="Gene3D" id="3.30.70.270">
    <property type="match status" value="1"/>
</dbReference>
<evidence type="ECO:0000259" key="2">
    <source>
        <dbReference type="PROSITE" id="PS50113"/>
    </source>
</evidence>
<dbReference type="CDD" id="cd01949">
    <property type="entry name" value="GGDEF"/>
    <property type="match status" value="1"/>
</dbReference>
<dbReference type="Proteomes" id="UP000218287">
    <property type="component" value="Chromosome"/>
</dbReference>
<feature type="domain" description="PAS" evidence="1">
    <location>
        <begin position="44"/>
        <end position="117"/>
    </location>
</feature>
<gene>
    <name evidence="4" type="ORF">NIES21_19080</name>
</gene>
<organism evidence="4 5">
    <name type="scientific">Anabaenopsis circularis NIES-21</name>
    <dbReference type="NCBI Taxonomy" id="1085406"/>
    <lineage>
        <taxon>Bacteria</taxon>
        <taxon>Bacillati</taxon>
        <taxon>Cyanobacteriota</taxon>
        <taxon>Cyanophyceae</taxon>
        <taxon>Nostocales</taxon>
        <taxon>Nodulariaceae</taxon>
        <taxon>Anabaenopsis</taxon>
    </lineage>
</organism>
<dbReference type="PROSITE" id="PS50887">
    <property type="entry name" value="GGDEF"/>
    <property type="match status" value="1"/>
</dbReference>
<dbReference type="InterPro" id="IPR000700">
    <property type="entry name" value="PAS-assoc_C"/>
</dbReference>
<dbReference type="SUPFAM" id="SSF55785">
    <property type="entry name" value="PYP-like sensor domain (PAS domain)"/>
    <property type="match status" value="1"/>
</dbReference>
<dbReference type="InterPro" id="IPR043128">
    <property type="entry name" value="Rev_trsase/Diguanyl_cyclase"/>
</dbReference>
<evidence type="ECO:0000259" key="3">
    <source>
        <dbReference type="PROSITE" id="PS50887"/>
    </source>
</evidence>
<dbReference type="InterPro" id="IPR029787">
    <property type="entry name" value="Nucleotide_cyclase"/>
</dbReference>
<dbReference type="InterPro" id="IPR013767">
    <property type="entry name" value="PAS_fold"/>
</dbReference>
<dbReference type="InterPro" id="IPR000160">
    <property type="entry name" value="GGDEF_dom"/>
</dbReference>
<sequence length="348" mass="38688">MKLHQKKPSDSRKDVVKSLAETELHITAEMAIDQHKINKQMQEEQQPMVAIINSMQHAVIVTDTHGCIQFMNLMAEALTGWYSKEACGKSLAEVVQLIDKDIEETIENLATLTIVTGAILHLPDNCVLVAKNGREILVGDYAVPVRDSNNNIISVVIVLQEVTQRKLIESQLLQNAFYDGLTALPNRALFLDRLKQAVERSKRRIDYRFGILFLDLDGFQEINDRFGHAMGDDLLVAIARRLESCLRSGDTVGRFSGDEFAVLLEDIKDINDAINVAKRIQDTLGLPLTLNGNLISTTASIGITINQGGGDQPEKLLQNADAAMYHAKQQGKARYAVFDVIVKHDSQE</sequence>
<dbReference type="PROSITE" id="PS50113">
    <property type="entry name" value="PAC"/>
    <property type="match status" value="1"/>
</dbReference>
<evidence type="ECO:0000259" key="1">
    <source>
        <dbReference type="PROSITE" id="PS50112"/>
    </source>
</evidence>
<feature type="domain" description="GGDEF" evidence="3">
    <location>
        <begin position="207"/>
        <end position="340"/>
    </location>
</feature>
<dbReference type="OrthoDB" id="543801at2"/>
<protein>
    <submittedName>
        <fullName evidence="4">Response regulator receiver modulated diguanylate cyclase with PAS/PAC sensor</fullName>
    </submittedName>
</protein>
<dbReference type="InterPro" id="IPR000014">
    <property type="entry name" value="PAS"/>
</dbReference>
<dbReference type="Gene3D" id="3.30.450.20">
    <property type="entry name" value="PAS domain"/>
    <property type="match status" value="1"/>
</dbReference>
<dbReference type="SMART" id="SM00091">
    <property type="entry name" value="PAS"/>
    <property type="match status" value="1"/>
</dbReference>
<proteinExistence type="predicted"/>
<feature type="domain" description="PAC" evidence="2">
    <location>
        <begin position="122"/>
        <end position="174"/>
    </location>
</feature>
<dbReference type="NCBIfam" id="TIGR00229">
    <property type="entry name" value="sensory_box"/>
    <property type="match status" value="1"/>
</dbReference>
<keyword evidence="5" id="KW-1185">Reference proteome</keyword>
<dbReference type="PROSITE" id="PS50112">
    <property type="entry name" value="PAS"/>
    <property type="match status" value="1"/>
</dbReference>
<evidence type="ECO:0000313" key="4">
    <source>
        <dbReference type="EMBL" id="BAY16085.1"/>
    </source>
</evidence>
<accession>A0A1Z4GF02</accession>
<dbReference type="InterPro" id="IPR035965">
    <property type="entry name" value="PAS-like_dom_sf"/>
</dbReference>
<dbReference type="AlphaFoldDB" id="A0A1Z4GF02"/>
<dbReference type="SUPFAM" id="SSF55073">
    <property type="entry name" value="Nucleotide cyclase"/>
    <property type="match status" value="1"/>
</dbReference>
<dbReference type="Pfam" id="PF00990">
    <property type="entry name" value="GGDEF"/>
    <property type="match status" value="1"/>
</dbReference>
<dbReference type="NCBIfam" id="TIGR00254">
    <property type="entry name" value="GGDEF"/>
    <property type="match status" value="1"/>
</dbReference>
<dbReference type="PANTHER" id="PTHR44757:SF2">
    <property type="entry name" value="BIOFILM ARCHITECTURE MAINTENANCE PROTEIN MBAA"/>
    <property type="match status" value="1"/>
</dbReference>
<dbReference type="CDD" id="cd00130">
    <property type="entry name" value="PAS"/>
    <property type="match status" value="1"/>
</dbReference>
<dbReference type="Pfam" id="PF00989">
    <property type="entry name" value="PAS"/>
    <property type="match status" value="1"/>
</dbReference>
<dbReference type="GO" id="GO:0006355">
    <property type="term" value="P:regulation of DNA-templated transcription"/>
    <property type="evidence" value="ECO:0007669"/>
    <property type="project" value="InterPro"/>
</dbReference>
<reference evidence="4 5" key="1">
    <citation type="submission" date="2017-06" db="EMBL/GenBank/DDBJ databases">
        <title>Genome sequencing of cyanobaciteial culture collection at National Institute for Environmental Studies (NIES).</title>
        <authorList>
            <person name="Hirose Y."/>
            <person name="Shimura Y."/>
            <person name="Fujisawa T."/>
            <person name="Nakamura Y."/>
            <person name="Kawachi M."/>
        </authorList>
    </citation>
    <scope>NUCLEOTIDE SEQUENCE [LARGE SCALE GENOMIC DNA]</scope>
    <source>
        <strain evidence="4 5">NIES-21</strain>
    </source>
</reference>